<dbReference type="InterPro" id="IPR050466">
    <property type="entry name" value="Carboxylest/Gibb_receptor"/>
</dbReference>
<keyword evidence="3" id="KW-1185">Reference proteome</keyword>
<feature type="domain" description="Alpha/beta hydrolase fold-3" evidence="1">
    <location>
        <begin position="106"/>
        <end position="337"/>
    </location>
</feature>
<evidence type="ECO:0000259" key="1">
    <source>
        <dbReference type="Pfam" id="PF07859"/>
    </source>
</evidence>
<dbReference type="InterPro" id="IPR029058">
    <property type="entry name" value="AB_hydrolase_fold"/>
</dbReference>
<sequence length="369" mass="41023">MATRTYTQEELVALGVPSSLLTEHMKTHPPPPPFEVVSDMNGMRKARIVHLETRRPDFPIPGAIPDLVEENDVYVDYPPQNCKIQVRVYAPVDLGEAARSSGLPMIVLMHEGGFMLGDISDEEHNARLFASSFDCIVLNVEYLLAPEHPFPIGVKSCYHVLEALASSPKTFHSLANPSQGLILGGSSAGGNLSAVLAHHARQQKLSIPVTGQWLGVPFIATAELIPEKFKQMFQSQSLRVDPVLDPGEDEATNHKLFEVCQVKDPSDPLITPFSPALYPPNSANNDPSLPKLAKAFIQAGGLDPLRDHAIVYARALEEDWNTDVRLLVYGGYGHMFWTNWPLLEESKRFWKDTVKGFEWLLGQQAKREW</sequence>
<dbReference type="Gene3D" id="3.40.50.1820">
    <property type="entry name" value="alpha/beta hydrolase"/>
    <property type="match status" value="1"/>
</dbReference>
<dbReference type="GeneID" id="19975495"/>
<dbReference type="OrthoDB" id="408631at2759"/>
<evidence type="ECO:0000313" key="2">
    <source>
        <dbReference type="EMBL" id="ETN37166.1"/>
    </source>
</evidence>
<evidence type="ECO:0000313" key="3">
    <source>
        <dbReference type="Proteomes" id="UP000030752"/>
    </source>
</evidence>
<dbReference type="PANTHER" id="PTHR23024">
    <property type="entry name" value="ARYLACETAMIDE DEACETYLASE"/>
    <property type="match status" value="1"/>
</dbReference>
<organism evidence="2 3">
    <name type="scientific">Cyphellophora europaea (strain CBS 101466)</name>
    <name type="common">Phialophora europaea</name>
    <dbReference type="NCBI Taxonomy" id="1220924"/>
    <lineage>
        <taxon>Eukaryota</taxon>
        <taxon>Fungi</taxon>
        <taxon>Dikarya</taxon>
        <taxon>Ascomycota</taxon>
        <taxon>Pezizomycotina</taxon>
        <taxon>Eurotiomycetes</taxon>
        <taxon>Chaetothyriomycetidae</taxon>
        <taxon>Chaetothyriales</taxon>
        <taxon>Cyphellophoraceae</taxon>
        <taxon>Cyphellophora</taxon>
    </lineage>
</organism>
<dbReference type="RefSeq" id="XP_008720698.1">
    <property type="nucleotide sequence ID" value="XM_008722476.1"/>
</dbReference>
<dbReference type="Proteomes" id="UP000030752">
    <property type="component" value="Unassembled WGS sequence"/>
</dbReference>
<dbReference type="eggNOG" id="KOG1515">
    <property type="taxonomic scope" value="Eukaryota"/>
</dbReference>
<accession>W2RKZ1</accession>
<dbReference type="GO" id="GO:0016787">
    <property type="term" value="F:hydrolase activity"/>
    <property type="evidence" value="ECO:0007669"/>
    <property type="project" value="InterPro"/>
</dbReference>
<dbReference type="HOGENOM" id="CLU_012494_6_3_1"/>
<dbReference type="PANTHER" id="PTHR23024:SF643">
    <property type="entry name" value="AB HYDROLASE SUPERFAMILY PROTEIN B1A11.02"/>
    <property type="match status" value="1"/>
</dbReference>
<dbReference type="AlphaFoldDB" id="W2RKZ1"/>
<gene>
    <name evidence="2" type="ORF">HMPREF1541_08156</name>
</gene>
<dbReference type="STRING" id="1220924.W2RKZ1"/>
<proteinExistence type="predicted"/>
<dbReference type="Pfam" id="PF07859">
    <property type="entry name" value="Abhydrolase_3"/>
    <property type="match status" value="1"/>
</dbReference>
<dbReference type="EMBL" id="KB822724">
    <property type="protein sequence ID" value="ETN37166.1"/>
    <property type="molecule type" value="Genomic_DNA"/>
</dbReference>
<dbReference type="SUPFAM" id="SSF53474">
    <property type="entry name" value="alpha/beta-Hydrolases"/>
    <property type="match status" value="1"/>
</dbReference>
<dbReference type="VEuPathDB" id="FungiDB:HMPREF1541_08156"/>
<name>W2RKZ1_CYPE1</name>
<protein>
    <recommendedName>
        <fullName evidence="1">Alpha/beta hydrolase fold-3 domain-containing protein</fullName>
    </recommendedName>
</protein>
<reference evidence="2 3" key="1">
    <citation type="submission" date="2013-03" db="EMBL/GenBank/DDBJ databases">
        <title>The Genome Sequence of Phialophora europaea CBS 101466.</title>
        <authorList>
            <consortium name="The Broad Institute Genomics Platform"/>
            <person name="Cuomo C."/>
            <person name="de Hoog S."/>
            <person name="Gorbushina A."/>
            <person name="Walker B."/>
            <person name="Young S.K."/>
            <person name="Zeng Q."/>
            <person name="Gargeya S."/>
            <person name="Fitzgerald M."/>
            <person name="Haas B."/>
            <person name="Abouelleil A."/>
            <person name="Allen A.W."/>
            <person name="Alvarado L."/>
            <person name="Arachchi H.M."/>
            <person name="Berlin A.M."/>
            <person name="Chapman S.B."/>
            <person name="Gainer-Dewar J."/>
            <person name="Goldberg J."/>
            <person name="Griggs A."/>
            <person name="Gujja S."/>
            <person name="Hansen M."/>
            <person name="Howarth C."/>
            <person name="Imamovic A."/>
            <person name="Ireland A."/>
            <person name="Larimer J."/>
            <person name="McCowan C."/>
            <person name="Murphy C."/>
            <person name="Pearson M."/>
            <person name="Poon T.W."/>
            <person name="Priest M."/>
            <person name="Roberts A."/>
            <person name="Saif S."/>
            <person name="Shea T."/>
            <person name="Sisk P."/>
            <person name="Sykes S."/>
            <person name="Wortman J."/>
            <person name="Nusbaum C."/>
            <person name="Birren B."/>
        </authorList>
    </citation>
    <scope>NUCLEOTIDE SEQUENCE [LARGE SCALE GENOMIC DNA]</scope>
    <source>
        <strain evidence="2 3">CBS 101466</strain>
    </source>
</reference>
<dbReference type="InParanoid" id="W2RKZ1"/>
<dbReference type="InterPro" id="IPR013094">
    <property type="entry name" value="AB_hydrolase_3"/>
</dbReference>